<protein>
    <submittedName>
        <fullName evidence="1">Uncharacterized protein</fullName>
    </submittedName>
</protein>
<organism evidence="1 2">
    <name type="scientific">Nesidiocoris tenuis</name>
    <dbReference type="NCBI Taxonomy" id="355587"/>
    <lineage>
        <taxon>Eukaryota</taxon>
        <taxon>Metazoa</taxon>
        <taxon>Ecdysozoa</taxon>
        <taxon>Arthropoda</taxon>
        <taxon>Hexapoda</taxon>
        <taxon>Insecta</taxon>
        <taxon>Pterygota</taxon>
        <taxon>Neoptera</taxon>
        <taxon>Paraneoptera</taxon>
        <taxon>Hemiptera</taxon>
        <taxon>Heteroptera</taxon>
        <taxon>Panheteroptera</taxon>
        <taxon>Cimicomorpha</taxon>
        <taxon>Miridae</taxon>
        <taxon>Dicyphina</taxon>
        <taxon>Nesidiocoris</taxon>
    </lineage>
</organism>
<accession>A0ABN7AW82</accession>
<keyword evidence="2" id="KW-1185">Reference proteome</keyword>
<name>A0ABN7AW82_9HEMI</name>
<reference evidence="1 2" key="1">
    <citation type="submission" date="2023-09" db="EMBL/GenBank/DDBJ databases">
        <title>Nesidiocoris tenuis whole genome shotgun sequence.</title>
        <authorList>
            <person name="Shibata T."/>
            <person name="Shimoda M."/>
            <person name="Kobayashi T."/>
            <person name="Uehara T."/>
        </authorList>
    </citation>
    <scope>NUCLEOTIDE SEQUENCE [LARGE SCALE GENOMIC DNA]</scope>
    <source>
        <strain evidence="1 2">Japan</strain>
    </source>
</reference>
<evidence type="ECO:0000313" key="2">
    <source>
        <dbReference type="Proteomes" id="UP001307889"/>
    </source>
</evidence>
<sequence>MAFMQLGAGLHCLQCTRLLVAPPHPLPTSAAQENNSRLLWPAVCQWVESRPPPAIPGPARIHQERIRIEAGAKIPSDKIFENG</sequence>
<dbReference type="EMBL" id="AP028915">
    <property type="protein sequence ID" value="BES96258.1"/>
    <property type="molecule type" value="Genomic_DNA"/>
</dbReference>
<evidence type="ECO:0000313" key="1">
    <source>
        <dbReference type="EMBL" id="BES96258.1"/>
    </source>
</evidence>
<dbReference type="Proteomes" id="UP001307889">
    <property type="component" value="Chromosome 7"/>
</dbReference>
<proteinExistence type="predicted"/>
<gene>
    <name evidence="1" type="ORF">NTJ_09067</name>
</gene>